<proteinExistence type="predicted"/>
<name>A0A1F5F5B9_9BACT</name>
<gene>
    <name evidence="1" type="ORF">A2Y64_04375</name>
</gene>
<dbReference type="PROSITE" id="PS51257">
    <property type="entry name" value="PROKAR_LIPOPROTEIN"/>
    <property type="match status" value="1"/>
</dbReference>
<evidence type="ECO:0000313" key="1">
    <source>
        <dbReference type="EMBL" id="OGD74855.1"/>
    </source>
</evidence>
<evidence type="ECO:0000313" key="2">
    <source>
        <dbReference type="Proteomes" id="UP000177187"/>
    </source>
</evidence>
<dbReference type="AlphaFoldDB" id="A0A1F5F5B9"/>
<dbReference type="Proteomes" id="UP000177187">
    <property type="component" value="Unassembled WGS sequence"/>
</dbReference>
<comment type="caution">
    <text evidence="1">The sequence shown here is derived from an EMBL/GenBank/DDBJ whole genome shotgun (WGS) entry which is preliminary data.</text>
</comment>
<dbReference type="EMBL" id="MFAF01000091">
    <property type="protein sequence ID" value="OGD74855.1"/>
    <property type="molecule type" value="Genomic_DNA"/>
</dbReference>
<organism evidence="1 2">
    <name type="scientific">Candidatus Coatesbacteria bacterium RBG_13_66_14</name>
    <dbReference type="NCBI Taxonomy" id="1817816"/>
    <lineage>
        <taxon>Bacteria</taxon>
        <taxon>Candidatus Coatesiibacteriota</taxon>
    </lineage>
</organism>
<protein>
    <submittedName>
        <fullName evidence="1">Uncharacterized protein</fullName>
    </submittedName>
</protein>
<sequence>MKPMRWISLVPVIALLALLGCRTSDELVIELRAEGELDPEAYPTLAVQDFAYGGEIEFGLMAAERVRDRISAGGRFAVVRELEMADPSAPLFDLAGDDLDAALARTREAGAAVLVTGKVVFSRRNAQDYAERLAESYDVEESESPSMAWGRSWEADARRTGTVYVLEISVRAYDAATGEVVWRRTSSERVETSSTNRTPTRSELMGVFNSLVQPVVEDLRLGLEPHLRAETRYVVP</sequence>
<dbReference type="STRING" id="1817816.A2Y64_04375"/>
<accession>A0A1F5F5B9</accession>
<reference evidence="1 2" key="1">
    <citation type="journal article" date="2016" name="Nat. Commun.">
        <title>Thousands of microbial genomes shed light on interconnected biogeochemical processes in an aquifer system.</title>
        <authorList>
            <person name="Anantharaman K."/>
            <person name="Brown C.T."/>
            <person name="Hug L.A."/>
            <person name="Sharon I."/>
            <person name="Castelle C.J."/>
            <person name="Probst A.J."/>
            <person name="Thomas B.C."/>
            <person name="Singh A."/>
            <person name="Wilkins M.J."/>
            <person name="Karaoz U."/>
            <person name="Brodie E.L."/>
            <person name="Williams K.H."/>
            <person name="Hubbard S.S."/>
            <person name="Banfield J.F."/>
        </authorList>
    </citation>
    <scope>NUCLEOTIDE SEQUENCE [LARGE SCALE GENOMIC DNA]</scope>
</reference>